<dbReference type="OrthoDB" id="16679at2759"/>
<comment type="caution">
    <text evidence="1">The sequence shown here is derived from an EMBL/GenBank/DDBJ whole genome shotgun (WGS) entry which is preliminary data.</text>
</comment>
<evidence type="ECO:0000313" key="2">
    <source>
        <dbReference type="Proteomes" id="UP000606786"/>
    </source>
</evidence>
<dbReference type="Proteomes" id="UP000606786">
    <property type="component" value="Unassembled WGS sequence"/>
</dbReference>
<sequence>MLLNDFGEPVAPEEFAEKQLDLRAPLLLASPNTSLKNVPEDWCGIIYTTRRVIKESKDLSSASPKRIGELEENKPTEIRLPNGSRISITPFSWSIGRQETKLIFLLKDEYITRICIDVLANTLNSIISNNVLRKAIKEGVDVVHLNDSFAIGANPRDPKIHHTWFRLHLLIYLIRPKKYVDYTKQRYLDIL</sequence>
<name>A0A811VG91_CERCA</name>
<keyword evidence="2" id="KW-1185">Reference proteome</keyword>
<reference evidence="1" key="1">
    <citation type="submission" date="2020-11" db="EMBL/GenBank/DDBJ databases">
        <authorList>
            <person name="Whitehead M."/>
        </authorList>
    </citation>
    <scope>NUCLEOTIDE SEQUENCE</scope>
    <source>
        <strain evidence="1">EGII</strain>
    </source>
</reference>
<proteinExistence type="predicted"/>
<dbReference type="AlphaFoldDB" id="A0A811VG91"/>
<dbReference type="EMBL" id="CAJHJT010000056">
    <property type="protein sequence ID" value="CAD7014004.1"/>
    <property type="molecule type" value="Genomic_DNA"/>
</dbReference>
<organism evidence="1 2">
    <name type="scientific">Ceratitis capitata</name>
    <name type="common">Mediterranean fruit fly</name>
    <name type="synonym">Tephritis capitata</name>
    <dbReference type="NCBI Taxonomy" id="7213"/>
    <lineage>
        <taxon>Eukaryota</taxon>
        <taxon>Metazoa</taxon>
        <taxon>Ecdysozoa</taxon>
        <taxon>Arthropoda</taxon>
        <taxon>Hexapoda</taxon>
        <taxon>Insecta</taxon>
        <taxon>Pterygota</taxon>
        <taxon>Neoptera</taxon>
        <taxon>Endopterygota</taxon>
        <taxon>Diptera</taxon>
        <taxon>Brachycera</taxon>
        <taxon>Muscomorpha</taxon>
        <taxon>Tephritoidea</taxon>
        <taxon>Tephritidae</taxon>
        <taxon>Ceratitis</taxon>
        <taxon>Ceratitis</taxon>
    </lineage>
</organism>
<gene>
    <name evidence="1" type="ORF">CCAP1982_LOCUS22011</name>
</gene>
<evidence type="ECO:0000313" key="1">
    <source>
        <dbReference type="EMBL" id="CAD7014004.1"/>
    </source>
</evidence>
<protein>
    <submittedName>
        <fullName evidence="1">(Mediterranean fruit fly) hypothetical protein</fullName>
    </submittedName>
</protein>
<accession>A0A811VG91</accession>